<dbReference type="PRINTS" id="PR00081">
    <property type="entry name" value="GDHRDH"/>
</dbReference>
<protein>
    <submittedName>
        <fullName evidence="1">C-factor</fullName>
    </submittedName>
</protein>
<dbReference type="AlphaFoldDB" id="A0A1J5R913"/>
<dbReference type="GO" id="GO:0016616">
    <property type="term" value="F:oxidoreductase activity, acting on the CH-OH group of donors, NAD or NADP as acceptor"/>
    <property type="evidence" value="ECO:0007669"/>
    <property type="project" value="TreeGrafter"/>
</dbReference>
<dbReference type="InterPro" id="IPR002347">
    <property type="entry name" value="SDR_fam"/>
</dbReference>
<organism evidence="1">
    <name type="scientific">mine drainage metagenome</name>
    <dbReference type="NCBI Taxonomy" id="410659"/>
    <lineage>
        <taxon>unclassified sequences</taxon>
        <taxon>metagenomes</taxon>
        <taxon>ecological metagenomes</taxon>
    </lineage>
</organism>
<evidence type="ECO:0000313" key="1">
    <source>
        <dbReference type="EMBL" id="OIQ86195.1"/>
    </source>
</evidence>
<dbReference type="PANTHER" id="PTHR45458:SF1">
    <property type="entry name" value="SHORT CHAIN DEHYDROGENASE"/>
    <property type="match status" value="1"/>
</dbReference>
<comment type="caution">
    <text evidence="1">The sequence shown here is derived from an EMBL/GenBank/DDBJ whole genome shotgun (WGS) entry which is preliminary data.</text>
</comment>
<dbReference type="SUPFAM" id="SSF51735">
    <property type="entry name" value="NAD(P)-binding Rossmann-fold domains"/>
    <property type="match status" value="1"/>
</dbReference>
<dbReference type="PANTHER" id="PTHR45458">
    <property type="entry name" value="SHORT-CHAIN DEHYDROGENASE/REDUCTASE SDR"/>
    <property type="match status" value="1"/>
</dbReference>
<proteinExistence type="predicted"/>
<accession>A0A1J5R913</accession>
<name>A0A1J5R913_9ZZZZ</name>
<gene>
    <name evidence="1" type="primary">csgA_8</name>
    <name evidence="1" type="ORF">GALL_319460</name>
</gene>
<dbReference type="Pfam" id="PF13561">
    <property type="entry name" value="adh_short_C2"/>
    <property type="match status" value="1"/>
</dbReference>
<dbReference type="InterPro" id="IPR036291">
    <property type="entry name" value="NAD(P)-bd_dom_sf"/>
</dbReference>
<reference evidence="1" key="1">
    <citation type="submission" date="2016-10" db="EMBL/GenBank/DDBJ databases">
        <title>Sequence of Gallionella enrichment culture.</title>
        <authorList>
            <person name="Poehlein A."/>
            <person name="Muehling M."/>
            <person name="Daniel R."/>
        </authorList>
    </citation>
    <scope>NUCLEOTIDE SEQUENCE</scope>
</reference>
<dbReference type="Gene3D" id="3.40.50.720">
    <property type="entry name" value="NAD(P)-binding Rossmann-like Domain"/>
    <property type="match status" value="1"/>
</dbReference>
<sequence>MSESTPSSPSILLVGASRGIGYAMAKEFVKRGWHVAGTVRGGARGQLHELANRHPGQVEIEIADMTRPEQLDSLRDRLAHRRFDVLFVNAGTANRDPAAPIAQITTEEFIHVMVTNALSPIRTIETLGELVTAAGLLGVMSSGQGSVANNEQGGRELYRGSKAALNMFMRSYAARHAGSARAFLLLAPGWIRTELGGPDAPFTLEETIPDIVNTLIEKLGRPGLEYLDRKGRTVPW</sequence>
<dbReference type="InterPro" id="IPR052184">
    <property type="entry name" value="SDR_enzymes"/>
</dbReference>
<dbReference type="EMBL" id="MLJW01000494">
    <property type="protein sequence ID" value="OIQ86195.1"/>
    <property type="molecule type" value="Genomic_DNA"/>
</dbReference>